<sequence length="244" mass="27079">MKNLGVIFKRELGSYFATPLAYIFIVIFLVLAAVFTFYLGGFYESGQADLNAFFNFHPWLYLFLVPAVAMRLWAEERKSGTIELLMTLPVSRTDMVLGKFLAAWVFIGLALLLTFPIIITVNYLGSPDNGAIFTGYLGSWLLAGGYLAIGSCMSALTKNQVIAFIVSVVACFIFIVSGFSLWLDLFSGWAPQWLLDAIASLSFLIRFDAISKGVLDLRDLLYFISLMAVWLLATAIVIDLKKAD</sequence>
<evidence type="ECO:0000256" key="2">
    <source>
        <dbReference type="ARBA" id="ARBA00022475"/>
    </source>
</evidence>
<dbReference type="RefSeq" id="WP_150277762.1">
    <property type="nucleotide sequence ID" value="NZ_BMFF01000001.1"/>
</dbReference>
<reference evidence="8" key="1">
    <citation type="journal article" date="2019" name="Int. J. Syst. Evol. Microbiol.">
        <title>The Global Catalogue of Microorganisms (GCM) 10K type strain sequencing project: providing services to taxonomists for standard genome sequencing and annotation.</title>
        <authorList>
            <consortium name="The Broad Institute Genomics Platform"/>
            <consortium name="The Broad Institute Genome Sequencing Center for Infectious Disease"/>
            <person name="Wu L."/>
            <person name="Ma J."/>
        </authorList>
    </citation>
    <scope>NUCLEOTIDE SEQUENCE [LARGE SCALE GENOMIC DNA]</scope>
    <source>
        <strain evidence="8">CGMCC 1.12482</strain>
    </source>
</reference>
<keyword evidence="5 6" id="KW-0472">Membrane</keyword>
<feature type="transmembrane region" description="Helical" evidence="6">
    <location>
        <begin position="131"/>
        <end position="149"/>
    </location>
</feature>
<dbReference type="PANTHER" id="PTHR30294:SF29">
    <property type="entry name" value="MULTIDRUG ABC TRANSPORTER PERMEASE YBHS-RELATED"/>
    <property type="match status" value="1"/>
</dbReference>
<proteinExistence type="predicted"/>
<evidence type="ECO:0000256" key="3">
    <source>
        <dbReference type="ARBA" id="ARBA00022692"/>
    </source>
</evidence>
<name>A0ABQ1NX81_9GAMM</name>
<evidence type="ECO:0000313" key="8">
    <source>
        <dbReference type="Proteomes" id="UP000638188"/>
    </source>
</evidence>
<dbReference type="Pfam" id="PF12679">
    <property type="entry name" value="ABC2_membrane_2"/>
    <property type="match status" value="1"/>
</dbReference>
<evidence type="ECO:0000256" key="5">
    <source>
        <dbReference type="ARBA" id="ARBA00023136"/>
    </source>
</evidence>
<keyword evidence="4 6" id="KW-1133">Transmembrane helix</keyword>
<dbReference type="EMBL" id="BMFF01000001">
    <property type="protein sequence ID" value="GGC85220.1"/>
    <property type="molecule type" value="Genomic_DNA"/>
</dbReference>
<keyword evidence="8" id="KW-1185">Reference proteome</keyword>
<dbReference type="Proteomes" id="UP000638188">
    <property type="component" value="Unassembled WGS sequence"/>
</dbReference>
<feature type="transmembrane region" description="Helical" evidence="6">
    <location>
        <begin position="219"/>
        <end position="238"/>
    </location>
</feature>
<evidence type="ECO:0000256" key="1">
    <source>
        <dbReference type="ARBA" id="ARBA00004651"/>
    </source>
</evidence>
<accession>A0ABQ1NX81</accession>
<feature type="transmembrane region" description="Helical" evidence="6">
    <location>
        <begin position="189"/>
        <end position="207"/>
    </location>
</feature>
<feature type="transmembrane region" description="Helical" evidence="6">
    <location>
        <begin position="12"/>
        <end position="38"/>
    </location>
</feature>
<comment type="subcellular location">
    <subcellularLocation>
        <location evidence="1">Cell membrane</location>
        <topology evidence="1">Multi-pass membrane protein</topology>
    </subcellularLocation>
</comment>
<protein>
    <submittedName>
        <fullName evidence="7">ABC transporter permease</fullName>
    </submittedName>
</protein>
<keyword evidence="3 6" id="KW-0812">Transmembrane</keyword>
<organism evidence="7 8">
    <name type="scientific">Halopseudomonas salina</name>
    <dbReference type="NCBI Taxonomy" id="1323744"/>
    <lineage>
        <taxon>Bacteria</taxon>
        <taxon>Pseudomonadati</taxon>
        <taxon>Pseudomonadota</taxon>
        <taxon>Gammaproteobacteria</taxon>
        <taxon>Pseudomonadales</taxon>
        <taxon>Pseudomonadaceae</taxon>
        <taxon>Halopseudomonas</taxon>
    </lineage>
</organism>
<feature type="transmembrane region" description="Helical" evidence="6">
    <location>
        <begin position="95"/>
        <end position="119"/>
    </location>
</feature>
<dbReference type="PANTHER" id="PTHR30294">
    <property type="entry name" value="MEMBRANE COMPONENT OF ABC TRANSPORTER YHHJ-RELATED"/>
    <property type="match status" value="1"/>
</dbReference>
<keyword evidence="2" id="KW-1003">Cell membrane</keyword>
<comment type="caution">
    <text evidence="7">The sequence shown here is derived from an EMBL/GenBank/DDBJ whole genome shotgun (WGS) entry which is preliminary data.</text>
</comment>
<feature type="transmembrane region" description="Helical" evidence="6">
    <location>
        <begin position="161"/>
        <end position="183"/>
    </location>
</feature>
<evidence type="ECO:0000313" key="7">
    <source>
        <dbReference type="EMBL" id="GGC85220.1"/>
    </source>
</evidence>
<evidence type="ECO:0000256" key="4">
    <source>
        <dbReference type="ARBA" id="ARBA00022989"/>
    </source>
</evidence>
<feature type="transmembrane region" description="Helical" evidence="6">
    <location>
        <begin position="58"/>
        <end position="74"/>
    </location>
</feature>
<evidence type="ECO:0000256" key="6">
    <source>
        <dbReference type="SAM" id="Phobius"/>
    </source>
</evidence>
<gene>
    <name evidence="7" type="ORF">GCM10007418_01230</name>
</gene>
<dbReference type="InterPro" id="IPR051449">
    <property type="entry name" value="ABC-2_transporter_component"/>
</dbReference>